<reference evidence="1" key="1">
    <citation type="submission" date="2019-08" db="EMBL/GenBank/DDBJ databases">
        <authorList>
            <person name="Kucharzyk K."/>
            <person name="Murdoch R.W."/>
            <person name="Higgins S."/>
            <person name="Loffler F."/>
        </authorList>
    </citation>
    <scope>NUCLEOTIDE SEQUENCE</scope>
</reference>
<sequence length="125" mass="14368">MRLIDADKLNGDLMKKSDELMDIKEPCMSGTVAGVIGIVSQQPTIETSDIMNAIDFGAYQDVKQARQCMENWKYEAQCEHDFAVEFMQKVEYLKRAISKYCGDTTKKYIFEYVTQLENDTIMPTE</sequence>
<gene>
    <name evidence="1" type="ORF">SDC9_46797</name>
</gene>
<dbReference type="EMBL" id="VSSQ01000739">
    <property type="protein sequence ID" value="MPM00570.1"/>
    <property type="molecule type" value="Genomic_DNA"/>
</dbReference>
<comment type="caution">
    <text evidence="1">The sequence shown here is derived from an EMBL/GenBank/DDBJ whole genome shotgun (WGS) entry which is preliminary data.</text>
</comment>
<name>A0A644W9V3_9ZZZZ</name>
<evidence type="ECO:0000313" key="1">
    <source>
        <dbReference type="EMBL" id="MPM00570.1"/>
    </source>
</evidence>
<accession>A0A644W9V3</accession>
<proteinExistence type="predicted"/>
<protein>
    <submittedName>
        <fullName evidence="1">Uncharacterized protein</fullName>
    </submittedName>
</protein>
<dbReference type="AlphaFoldDB" id="A0A644W9V3"/>
<organism evidence="1">
    <name type="scientific">bioreactor metagenome</name>
    <dbReference type="NCBI Taxonomy" id="1076179"/>
    <lineage>
        <taxon>unclassified sequences</taxon>
        <taxon>metagenomes</taxon>
        <taxon>ecological metagenomes</taxon>
    </lineage>
</organism>